<comment type="subcellular location">
    <subcellularLocation>
        <location evidence="4">Cell membrane</location>
        <topology evidence="4">Multi-pass membrane protein</topology>
    </subcellularLocation>
</comment>
<dbReference type="GO" id="GO:0016491">
    <property type="term" value="F:oxidoreductase activity"/>
    <property type="evidence" value="ECO:0007669"/>
    <property type="project" value="UniProtKB-KW"/>
</dbReference>
<evidence type="ECO:0000256" key="2">
    <source>
        <dbReference type="ARBA" id="ARBA00019907"/>
    </source>
</evidence>
<dbReference type="Pfam" id="PF00499">
    <property type="entry name" value="Oxidored_q3"/>
    <property type="match status" value="1"/>
</dbReference>
<dbReference type="InterPro" id="IPR001457">
    <property type="entry name" value="NADH_UbQ/plastoQ_OxRdtase_su6"/>
</dbReference>
<comment type="subunit">
    <text evidence="3">Composed of 13 different subunits. Subunits NuoA, H, J, K, L, M, N constitute the membrane sector of the complex.</text>
</comment>
<evidence type="ECO:0000313" key="5">
    <source>
        <dbReference type="EMBL" id="QCI27122.1"/>
    </source>
</evidence>
<dbReference type="EMBL" id="CP032996">
    <property type="protein sequence ID" value="QCI27122.1"/>
    <property type="molecule type" value="Genomic_DNA"/>
</dbReference>
<comment type="similarity">
    <text evidence="1 4">Belongs to the complex I subunit 6 family.</text>
</comment>
<evidence type="ECO:0000256" key="1">
    <source>
        <dbReference type="ARBA" id="ARBA00005698"/>
    </source>
</evidence>
<dbReference type="PANTHER" id="PTHR33269">
    <property type="entry name" value="NADH-UBIQUINONE OXIDOREDUCTASE CHAIN 6"/>
    <property type="match status" value="1"/>
</dbReference>
<dbReference type="EC" id="7.1.1.-" evidence="4"/>
<keyword evidence="5" id="KW-0560">Oxidoreductase</keyword>
<feature type="transmembrane region" description="Helical" evidence="4">
    <location>
        <begin position="133"/>
        <end position="155"/>
    </location>
</feature>
<keyword evidence="4" id="KW-0874">Quinone</keyword>
<feature type="transmembrane region" description="Helical" evidence="4">
    <location>
        <begin position="6"/>
        <end position="22"/>
    </location>
</feature>
<feature type="transmembrane region" description="Helical" evidence="4">
    <location>
        <begin position="90"/>
        <end position="113"/>
    </location>
</feature>
<accession>A0A4D6YDK5</accession>
<comment type="function">
    <text evidence="4">NDH-1 shuttles electrons from NADH, via FMN and iron-sulfur (Fe-S) centers, to quinones in the respiratory chain. Couples the redox reaction to proton translocation (for every two electrons transferred, four hydrogen ions are translocated across the cytoplasmic membrane), and thus conserves the redox energy in a proton gradient.</text>
</comment>
<dbReference type="InterPro" id="IPR042106">
    <property type="entry name" value="Nuo/plastoQ_OxRdtase_6_NuoJ"/>
</dbReference>
<comment type="catalytic activity">
    <reaction evidence="4">
        <text>a quinone + NADH + 5 H(+)(in) = a quinol + NAD(+) + 4 H(+)(out)</text>
        <dbReference type="Rhea" id="RHEA:57888"/>
        <dbReference type="ChEBI" id="CHEBI:15378"/>
        <dbReference type="ChEBI" id="CHEBI:24646"/>
        <dbReference type="ChEBI" id="CHEBI:57540"/>
        <dbReference type="ChEBI" id="CHEBI:57945"/>
        <dbReference type="ChEBI" id="CHEBI:132124"/>
    </reaction>
</comment>
<dbReference type="GO" id="GO:0005886">
    <property type="term" value="C:plasma membrane"/>
    <property type="evidence" value="ECO:0007669"/>
    <property type="project" value="UniProtKB-SubCell"/>
</dbReference>
<keyword evidence="4" id="KW-0520">NAD</keyword>
<dbReference type="Proteomes" id="UP000298603">
    <property type="component" value="Chromosome"/>
</dbReference>
<dbReference type="Gene3D" id="1.20.120.1200">
    <property type="entry name" value="NADH-ubiquinone/plastoquinone oxidoreductase chain 6, subunit NuoJ"/>
    <property type="match status" value="1"/>
</dbReference>
<keyword evidence="4" id="KW-0472">Membrane</keyword>
<dbReference type="RefSeq" id="WP_158349388.1">
    <property type="nucleotide sequence ID" value="NZ_CP032996.1"/>
</dbReference>
<dbReference type="OrthoDB" id="9790848at2"/>
<evidence type="ECO:0000256" key="3">
    <source>
        <dbReference type="ARBA" id="ARBA00025811"/>
    </source>
</evidence>
<keyword evidence="4" id="KW-0812">Transmembrane</keyword>
<gene>
    <name evidence="5" type="ORF">D9V81_00610</name>
</gene>
<evidence type="ECO:0000256" key="4">
    <source>
        <dbReference type="RuleBase" id="RU004429"/>
    </source>
</evidence>
<proteinExistence type="inferred from homology"/>
<sequence>MYLIFYFFSFLTILFTFLTIIQSNLMYSLFYFSMSVLTTSFIFFLLGNYFIGSLQIIIYSGAILVLFIFVIMLLNYDVVKNGIHNMKFNYLYLSFLISLFFCVLYKIFFILKIKYIVHITDTLHILGINLFKPYLFIIELISILLLSIVLIVFLITKNKK</sequence>
<feature type="transmembrane region" description="Helical" evidence="4">
    <location>
        <begin position="29"/>
        <end position="51"/>
    </location>
</feature>
<protein>
    <recommendedName>
        <fullName evidence="2 4">NADH-quinone oxidoreductase subunit J</fullName>
        <ecNumber evidence="4">7.1.1.-</ecNumber>
    </recommendedName>
</protein>
<dbReference type="GO" id="GO:0048038">
    <property type="term" value="F:quinone binding"/>
    <property type="evidence" value="ECO:0007669"/>
    <property type="project" value="UniProtKB-UniRule"/>
</dbReference>
<keyword evidence="4" id="KW-1133">Transmembrane helix</keyword>
<keyword evidence="6" id="KW-1185">Reference proteome</keyword>
<dbReference type="AlphaFoldDB" id="A0A4D6YDK5"/>
<organism evidence="5 6">
    <name type="scientific">Buchnera aphidicola</name>
    <name type="common">Therioaphis trifolii</name>
    <dbReference type="NCBI Taxonomy" id="1241884"/>
    <lineage>
        <taxon>Bacteria</taxon>
        <taxon>Pseudomonadati</taxon>
        <taxon>Pseudomonadota</taxon>
        <taxon>Gammaproteobacteria</taxon>
        <taxon>Enterobacterales</taxon>
        <taxon>Erwiniaceae</taxon>
        <taxon>Buchnera</taxon>
    </lineage>
</organism>
<dbReference type="PANTHER" id="PTHR33269:SF17">
    <property type="entry name" value="NADH-UBIQUINONE OXIDOREDUCTASE CHAIN 6"/>
    <property type="match status" value="1"/>
</dbReference>
<name>A0A4D6YDK5_9GAMM</name>
<evidence type="ECO:0000313" key="6">
    <source>
        <dbReference type="Proteomes" id="UP000298603"/>
    </source>
</evidence>
<feature type="transmembrane region" description="Helical" evidence="4">
    <location>
        <begin position="57"/>
        <end position="78"/>
    </location>
</feature>
<reference evidence="5 6" key="1">
    <citation type="submission" date="2018-10" db="EMBL/GenBank/DDBJ databases">
        <title>Comparative functional genomics of the obligate endosymbiont Buchnera aphidicola.</title>
        <authorList>
            <person name="Chong R.A."/>
        </authorList>
    </citation>
    <scope>NUCLEOTIDE SEQUENCE [LARGE SCALE GENOMIC DNA]</scope>
    <source>
        <strain evidence="5 6">Tma</strain>
    </source>
</reference>
<keyword evidence="4" id="KW-1003">Cell membrane</keyword>
<dbReference type="GO" id="GO:0008137">
    <property type="term" value="F:NADH dehydrogenase (ubiquinone) activity"/>
    <property type="evidence" value="ECO:0007669"/>
    <property type="project" value="UniProtKB-UniRule"/>
</dbReference>